<accession>I4B1B9</accession>
<dbReference type="CDD" id="cd06225">
    <property type="entry name" value="HAMP"/>
    <property type="match status" value="1"/>
</dbReference>
<dbReference type="InterPro" id="IPR004089">
    <property type="entry name" value="MCPsignal_dom"/>
</dbReference>
<dbReference type="SMART" id="SM00283">
    <property type="entry name" value="MA"/>
    <property type="match status" value="1"/>
</dbReference>
<evidence type="ECO:0000259" key="5">
    <source>
        <dbReference type="PROSITE" id="PS50111"/>
    </source>
</evidence>
<dbReference type="GO" id="GO:0007165">
    <property type="term" value="P:signal transduction"/>
    <property type="evidence" value="ECO:0007669"/>
    <property type="project" value="UniProtKB-KW"/>
</dbReference>
<feature type="domain" description="Methyl-accepting transducer" evidence="5">
    <location>
        <begin position="375"/>
        <end position="590"/>
    </location>
</feature>
<keyword evidence="3" id="KW-0807">Transducer</keyword>
<dbReference type="Pfam" id="PF00015">
    <property type="entry name" value="MCPsignal"/>
    <property type="match status" value="1"/>
</dbReference>
<keyword evidence="1" id="KW-0145">Chemotaxis</keyword>
<sequence>MMRSLLSNLRVRTKMSIAASLLLLPLIFLSLQFFLKTAEDIHSTRLEVAGIHFSAPLFRLTSAVQQRRLAVARSAGGESSEFKTATDALRKAADDTEATQAREKKRIDLEIVWTDLRTKLNYLADTNLKADRVRHVMLHTETIQAIAVFQSLVAEKSQLDLEPEAAGFYLNQLSLHIVTPLIESLQLSRTTTNLPVALREANRSNILFHADQLERNRWRIQNYLSEKKSAYEKRFDEALKLLDDLRVAFSRAATAEKTEAISADAVAAANALFTTATDDLQAQLESRASTLRIKQLTVLFLAAIGALLSGLVGWFIMKQISRSLDEAMQISERLASGNLEFEINANTHDEIGAFMNSLQIMAERLRGVLRQVHQGASEIALAAQQVSSTAEMLNNGAMDQAAHVEETGAALGEMVNLIQSNAKNAVETDNTANMAVKNTQMGTENVLRAVESMKVISERIQIVQEIAAQTNLLALNATIEAARAGEHGRGFAVVATEVGKLAETSGQAAKQIQALLRDSSAVSENAASSLSLITESMQNTAQKVLAIRHASEEQNQAAQQISETMGRLNQTTEQTASAAEELAATAEEMSSQTATLIEGLKFFSFANEGAAVSHGYSAVNTFKQAIAKKTARTAPGANSSVGSEPMVIHSGSYEKF</sequence>
<feature type="transmembrane region" description="Helical" evidence="4">
    <location>
        <begin position="296"/>
        <end position="316"/>
    </location>
</feature>
<dbReference type="PROSITE" id="PS50885">
    <property type="entry name" value="HAMP"/>
    <property type="match status" value="1"/>
</dbReference>
<dbReference type="RefSeq" id="WP_014801596.1">
    <property type="nucleotide sequence ID" value="NC_018020.1"/>
</dbReference>
<dbReference type="GO" id="GO:0004888">
    <property type="term" value="F:transmembrane signaling receptor activity"/>
    <property type="evidence" value="ECO:0007669"/>
    <property type="project" value="TreeGrafter"/>
</dbReference>
<evidence type="ECO:0000256" key="4">
    <source>
        <dbReference type="SAM" id="Phobius"/>
    </source>
</evidence>
<dbReference type="PATRIC" id="fig|869212.3.peg.394"/>
<keyword evidence="4" id="KW-0812">Transmembrane</keyword>
<protein>
    <submittedName>
        <fullName evidence="7">Methyl-accepting chemotaxis sensory transducer</fullName>
    </submittedName>
</protein>
<organism evidence="7 8">
    <name type="scientific">Turneriella parva (strain ATCC BAA-1111 / DSM 21527 / NCTC 11395 / H)</name>
    <name type="common">Leptospira parva</name>
    <dbReference type="NCBI Taxonomy" id="869212"/>
    <lineage>
        <taxon>Bacteria</taxon>
        <taxon>Pseudomonadati</taxon>
        <taxon>Spirochaetota</taxon>
        <taxon>Spirochaetia</taxon>
        <taxon>Leptospirales</taxon>
        <taxon>Leptospiraceae</taxon>
        <taxon>Turneriella</taxon>
    </lineage>
</organism>
<evidence type="ECO:0000256" key="3">
    <source>
        <dbReference type="PROSITE-ProRule" id="PRU00284"/>
    </source>
</evidence>
<comment type="similarity">
    <text evidence="2">Belongs to the methyl-accepting chemotaxis (MCP) protein family.</text>
</comment>
<feature type="domain" description="HAMP" evidence="6">
    <location>
        <begin position="318"/>
        <end position="370"/>
    </location>
</feature>
<dbReference type="PANTHER" id="PTHR43531:SF11">
    <property type="entry name" value="METHYL-ACCEPTING CHEMOTAXIS PROTEIN 3"/>
    <property type="match status" value="1"/>
</dbReference>
<dbReference type="SMART" id="SM00304">
    <property type="entry name" value="HAMP"/>
    <property type="match status" value="1"/>
</dbReference>
<dbReference type="Proteomes" id="UP000006048">
    <property type="component" value="Chromosome"/>
</dbReference>
<name>I4B1B9_TURPD</name>
<dbReference type="InterPro" id="IPR051310">
    <property type="entry name" value="MCP_chemotaxis"/>
</dbReference>
<keyword evidence="4" id="KW-0472">Membrane</keyword>
<keyword evidence="8" id="KW-1185">Reference proteome</keyword>
<dbReference type="STRING" id="869212.Turpa_0420"/>
<evidence type="ECO:0000259" key="6">
    <source>
        <dbReference type="PROSITE" id="PS50885"/>
    </source>
</evidence>
<dbReference type="InterPro" id="IPR003660">
    <property type="entry name" value="HAMP_dom"/>
</dbReference>
<proteinExistence type="inferred from homology"/>
<reference evidence="7 8" key="1">
    <citation type="submission" date="2012-06" db="EMBL/GenBank/DDBJ databases">
        <title>The complete chromosome of genome of Turneriella parva DSM 21527.</title>
        <authorList>
            <consortium name="US DOE Joint Genome Institute (JGI-PGF)"/>
            <person name="Lucas S."/>
            <person name="Han J."/>
            <person name="Lapidus A."/>
            <person name="Bruce D."/>
            <person name="Goodwin L."/>
            <person name="Pitluck S."/>
            <person name="Peters L."/>
            <person name="Kyrpides N."/>
            <person name="Mavromatis K."/>
            <person name="Ivanova N."/>
            <person name="Mikhailova N."/>
            <person name="Chertkov O."/>
            <person name="Detter J.C."/>
            <person name="Tapia R."/>
            <person name="Han C."/>
            <person name="Land M."/>
            <person name="Hauser L."/>
            <person name="Markowitz V."/>
            <person name="Cheng J.-F."/>
            <person name="Hugenholtz P."/>
            <person name="Woyke T."/>
            <person name="Wu D."/>
            <person name="Gronow S."/>
            <person name="Wellnitz S."/>
            <person name="Brambilla E."/>
            <person name="Klenk H.-P."/>
            <person name="Eisen J.A."/>
        </authorList>
    </citation>
    <scope>NUCLEOTIDE SEQUENCE [LARGE SCALE GENOMIC DNA]</scope>
    <source>
        <strain evidence="8">ATCC BAA-1111 / DSM 21527 / NCTC 11395 / H</strain>
    </source>
</reference>
<dbReference type="PANTHER" id="PTHR43531">
    <property type="entry name" value="PROTEIN ICFG"/>
    <property type="match status" value="1"/>
</dbReference>
<dbReference type="GO" id="GO:0006935">
    <property type="term" value="P:chemotaxis"/>
    <property type="evidence" value="ECO:0007669"/>
    <property type="project" value="UniProtKB-KW"/>
</dbReference>
<dbReference type="EMBL" id="CP002959">
    <property type="protein sequence ID" value="AFM11076.1"/>
    <property type="molecule type" value="Genomic_DNA"/>
</dbReference>
<dbReference type="HOGENOM" id="CLU_417924_0_0_12"/>
<dbReference type="Pfam" id="PF00672">
    <property type="entry name" value="HAMP"/>
    <property type="match status" value="1"/>
</dbReference>
<evidence type="ECO:0000256" key="1">
    <source>
        <dbReference type="ARBA" id="ARBA00022500"/>
    </source>
</evidence>
<dbReference type="KEGG" id="tpx:Turpa_0420"/>
<evidence type="ECO:0000313" key="8">
    <source>
        <dbReference type="Proteomes" id="UP000006048"/>
    </source>
</evidence>
<dbReference type="PROSITE" id="PS50111">
    <property type="entry name" value="CHEMOTAXIS_TRANSDUC_2"/>
    <property type="match status" value="1"/>
</dbReference>
<dbReference type="Gene3D" id="1.10.287.950">
    <property type="entry name" value="Methyl-accepting chemotaxis protein"/>
    <property type="match status" value="1"/>
</dbReference>
<gene>
    <name evidence="7" type="ordered locus">Turpa_0420</name>
</gene>
<evidence type="ECO:0000256" key="2">
    <source>
        <dbReference type="ARBA" id="ARBA00029447"/>
    </source>
</evidence>
<keyword evidence="4" id="KW-1133">Transmembrane helix</keyword>
<dbReference type="OrthoDB" id="353878at2"/>
<dbReference type="AlphaFoldDB" id="I4B1B9"/>
<dbReference type="GO" id="GO:0005886">
    <property type="term" value="C:plasma membrane"/>
    <property type="evidence" value="ECO:0007669"/>
    <property type="project" value="TreeGrafter"/>
</dbReference>
<evidence type="ECO:0000313" key="7">
    <source>
        <dbReference type="EMBL" id="AFM11076.1"/>
    </source>
</evidence>
<dbReference type="SUPFAM" id="SSF58104">
    <property type="entry name" value="Methyl-accepting chemotaxis protein (MCP) signaling domain"/>
    <property type="match status" value="1"/>
</dbReference>